<evidence type="ECO:0000256" key="8">
    <source>
        <dbReference type="SAM" id="MobiDB-lite"/>
    </source>
</evidence>
<comment type="subcellular location">
    <subcellularLocation>
        <location evidence="1">Cell projection</location>
        <location evidence="1">Cilium</location>
    </subcellularLocation>
</comment>
<dbReference type="Proteomes" id="UP000594454">
    <property type="component" value="Chromosome 2"/>
</dbReference>
<name>A0A7R8YQ79_HERIL</name>
<keyword evidence="5" id="KW-0969">Cilium</keyword>
<evidence type="ECO:0000256" key="3">
    <source>
        <dbReference type="ARBA" id="ARBA00014087"/>
    </source>
</evidence>
<feature type="region of interest" description="Disordered" evidence="8">
    <location>
        <begin position="486"/>
        <end position="518"/>
    </location>
</feature>
<comment type="similarity">
    <text evidence="2">Belongs to the CFAP157 family.</text>
</comment>
<reference evidence="9 10" key="1">
    <citation type="submission" date="2020-11" db="EMBL/GenBank/DDBJ databases">
        <authorList>
            <person name="Wallbank WR R."/>
            <person name="Pardo Diaz C."/>
            <person name="Kozak K."/>
            <person name="Martin S."/>
            <person name="Jiggins C."/>
            <person name="Moest M."/>
            <person name="Warren A I."/>
            <person name="Generalovic N T."/>
            <person name="Byers J.R.P. K."/>
            <person name="Montejo-Kovacevich G."/>
            <person name="Yen C E."/>
        </authorList>
    </citation>
    <scope>NUCLEOTIDE SEQUENCE [LARGE SCALE GENOMIC DNA]</scope>
</reference>
<evidence type="ECO:0000256" key="7">
    <source>
        <dbReference type="SAM" id="Coils"/>
    </source>
</evidence>
<dbReference type="OrthoDB" id="166611at2759"/>
<dbReference type="PANTHER" id="PTHR31954">
    <property type="entry name" value="CILIA- AND FLAGELLA-ASSOCIATED PROTEIN 157"/>
    <property type="match status" value="1"/>
</dbReference>
<dbReference type="OMA" id="KIKSLCR"/>
<dbReference type="EMBL" id="LR899010">
    <property type="protein sequence ID" value="CAD7081576.1"/>
    <property type="molecule type" value="Genomic_DNA"/>
</dbReference>
<evidence type="ECO:0000313" key="10">
    <source>
        <dbReference type="Proteomes" id="UP000594454"/>
    </source>
</evidence>
<accession>A0A7R8YQ79</accession>
<organism evidence="9 10">
    <name type="scientific">Hermetia illucens</name>
    <name type="common">Black soldier fly</name>
    <dbReference type="NCBI Taxonomy" id="343691"/>
    <lineage>
        <taxon>Eukaryota</taxon>
        <taxon>Metazoa</taxon>
        <taxon>Ecdysozoa</taxon>
        <taxon>Arthropoda</taxon>
        <taxon>Hexapoda</taxon>
        <taxon>Insecta</taxon>
        <taxon>Pterygota</taxon>
        <taxon>Neoptera</taxon>
        <taxon>Endopterygota</taxon>
        <taxon>Diptera</taxon>
        <taxon>Brachycera</taxon>
        <taxon>Stratiomyomorpha</taxon>
        <taxon>Stratiomyidae</taxon>
        <taxon>Hermetiinae</taxon>
        <taxon>Hermetia</taxon>
    </lineage>
</organism>
<protein>
    <recommendedName>
        <fullName evidence="3">Cilia- and flagella-associated protein 157</fullName>
    </recommendedName>
</protein>
<evidence type="ECO:0000313" key="9">
    <source>
        <dbReference type="EMBL" id="CAD7081576.1"/>
    </source>
</evidence>
<feature type="coiled-coil region" evidence="7">
    <location>
        <begin position="33"/>
        <end position="166"/>
    </location>
</feature>
<dbReference type="PANTHER" id="PTHR31954:SF1">
    <property type="entry name" value="CILIA- AND FLAGELLA-ASSOCIATED PROTEIN 157"/>
    <property type="match status" value="1"/>
</dbReference>
<evidence type="ECO:0000256" key="4">
    <source>
        <dbReference type="ARBA" id="ARBA00023054"/>
    </source>
</evidence>
<evidence type="ECO:0000256" key="1">
    <source>
        <dbReference type="ARBA" id="ARBA00004138"/>
    </source>
</evidence>
<dbReference type="GO" id="GO:0036064">
    <property type="term" value="C:ciliary basal body"/>
    <property type="evidence" value="ECO:0007669"/>
    <property type="project" value="TreeGrafter"/>
</dbReference>
<keyword evidence="10" id="KW-1185">Reference proteome</keyword>
<dbReference type="FunCoup" id="A0A7R8YQ79">
    <property type="interactions" value="84"/>
</dbReference>
<feature type="coiled-coil region" evidence="7">
    <location>
        <begin position="313"/>
        <end position="340"/>
    </location>
</feature>
<feature type="compositionally biased region" description="Acidic residues" evidence="8">
    <location>
        <begin position="490"/>
        <end position="503"/>
    </location>
</feature>
<dbReference type="InParanoid" id="A0A7R8YQ79"/>
<keyword evidence="6" id="KW-0966">Cell projection</keyword>
<evidence type="ECO:0000256" key="6">
    <source>
        <dbReference type="ARBA" id="ARBA00023273"/>
    </source>
</evidence>
<evidence type="ECO:0000256" key="2">
    <source>
        <dbReference type="ARBA" id="ARBA00010841"/>
    </source>
</evidence>
<dbReference type="GO" id="GO:0008017">
    <property type="term" value="F:microtubule binding"/>
    <property type="evidence" value="ECO:0007669"/>
    <property type="project" value="TreeGrafter"/>
</dbReference>
<gene>
    <name evidence="9" type="ORF">HERILL_LOCUS4674</name>
</gene>
<dbReference type="AlphaFoldDB" id="A0A7R8YQ79"/>
<proteinExistence type="inferred from homology"/>
<sequence length="518" mass="60214">MAGKKKGKKKEKKTGEAADKLAAVDRTFYELTITDLNNKLARLRSHNSKLEEVNDELNEKLRKLEEDRTDITAYLDRNLAEKRDVIREMSEQLVELSKVREQEAKEAAEKIRDWEQRHKATHEQLSSEIKLLNGKLNSLEEFRIQKDELLARFDQQEKKLREQQNTHKDVIYEMERKVIIDKAQLKKEVQRRLYKLSDEFHRSGEIRMAAYTQRLMRENIALNNEMDKMIASQYAMEENHRNIQRRSELMKYEYVNQESIRERLVKTCQTQLKTIQIMTAEFDALKAKYGKARQYKKLYEETLKRDACERFKISDMEKRLTILKQRLDTLKHEKATLLQLHEANEAEVIRLQNIIKHIKFTVQSGILSESDENQCEAYRKAQRQGLLSEIIQIITTLSDASKVPSLATVSSVSSRYRTGSAGLLPRSASLLQLFKREARKIVTSELVTPELSYKSSEGKIIPSPRKLETATLFDVESGTTYIVSSVHPEGEEEAHEDELENEEIVYTSSSGQSQATQP</sequence>
<feature type="compositionally biased region" description="Polar residues" evidence="8">
    <location>
        <begin position="506"/>
        <end position="518"/>
    </location>
</feature>
<dbReference type="InterPro" id="IPR038844">
    <property type="entry name" value="CFAP157"/>
</dbReference>
<evidence type="ECO:0000256" key="5">
    <source>
        <dbReference type="ARBA" id="ARBA00023069"/>
    </source>
</evidence>
<keyword evidence="4 7" id="KW-0175">Coiled coil</keyword>